<dbReference type="Proteomes" id="UP000255417">
    <property type="component" value="Unassembled WGS sequence"/>
</dbReference>
<dbReference type="EMBL" id="UGTA01000001">
    <property type="protein sequence ID" value="SUB58945.1"/>
    <property type="molecule type" value="Genomic_DNA"/>
</dbReference>
<reference evidence="1 3" key="1">
    <citation type="submission" date="2018-06" db="EMBL/GenBank/DDBJ databases">
        <authorList>
            <consortium name="Pathogen Informatics"/>
            <person name="Doyle S."/>
        </authorList>
    </citation>
    <scope>NUCLEOTIDE SEQUENCE [LARGE SCALE GENOMIC DNA]</scope>
    <source>
        <strain evidence="1 3">NCTC12872</strain>
    </source>
</reference>
<evidence type="ECO:0000313" key="1">
    <source>
        <dbReference type="EMBL" id="SUB58945.1"/>
    </source>
</evidence>
<dbReference type="EMBL" id="UGTA01000003">
    <property type="protein sequence ID" value="SUB76444.1"/>
    <property type="molecule type" value="Genomic_DNA"/>
</dbReference>
<organism evidence="1 3">
    <name type="scientific">Phocoenobacter uteri</name>
    <dbReference type="NCBI Taxonomy" id="146806"/>
    <lineage>
        <taxon>Bacteria</taxon>
        <taxon>Pseudomonadati</taxon>
        <taxon>Pseudomonadota</taxon>
        <taxon>Gammaproteobacteria</taxon>
        <taxon>Pasteurellales</taxon>
        <taxon>Pasteurellaceae</taxon>
        <taxon>Phocoenobacter</taxon>
    </lineage>
</organism>
<evidence type="ECO:0000313" key="2">
    <source>
        <dbReference type="EMBL" id="SUB76444.1"/>
    </source>
</evidence>
<sequence>MIIEVKLNNADMVTALLKKLADKTADRRELMSIIAGTMECST</sequence>
<gene>
    <name evidence="1" type="ORF">NCTC12872_00914</name>
    <name evidence="2" type="ORF">NCTC12872_02075</name>
</gene>
<proteinExistence type="predicted"/>
<dbReference type="AlphaFoldDB" id="A0A379CB44"/>
<name>A0A379CB44_9PAST</name>
<protein>
    <submittedName>
        <fullName evidence="1">Uncharacterized protein</fullName>
    </submittedName>
</protein>
<dbReference type="RefSeq" id="WP_245942676.1">
    <property type="nucleotide sequence ID" value="NZ_LWIF01000001.1"/>
</dbReference>
<accession>A0A379CB44</accession>
<keyword evidence="3" id="KW-1185">Reference proteome</keyword>
<evidence type="ECO:0000313" key="3">
    <source>
        <dbReference type="Proteomes" id="UP000255417"/>
    </source>
</evidence>